<keyword evidence="3 6" id="KW-0812">Transmembrane</keyword>
<protein>
    <submittedName>
        <fullName evidence="7">TerC family protein</fullName>
    </submittedName>
</protein>
<dbReference type="KEGG" id="pseg:D3H65_29715"/>
<evidence type="ECO:0000256" key="4">
    <source>
        <dbReference type="ARBA" id="ARBA00022989"/>
    </source>
</evidence>
<dbReference type="EMBL" id="CP032157">
    <property type="protein sequence ID" value="AXY77915.1"/>
    <property type="molecule type" value="Genomic_DNA"/>
</dbReference>
<feature type="transmembrane region" description="Helical" evidence="6">
    <location>
        <begin position="170"/>
        <end position="192"/>
    </location>
</feature>
<feature type="transmembrane region" description="Helical" evidence="6">
    <location>
        <begin position="12"/>
        <end position="35"/>
    </location>
</feature>
<name>A0A3B7N1I3_9BACT</name>
<keyword evidence="5 6" id="KW-0472">Membrane</keyword>
<gene>
    <name evidence="7" type="ORF">D3H65_29715</name>
</gene>
<dbReference type="Proteomes" id="UP000263900">
    <property type="component" value="Chromosome"/>
</dbReference>
<feature type="transmembrane region" description="Helical" evidence="6">
    <location>
        <begin position="204"/>
        <end position="223"/>
    </location>
</feature>
<comment type="similarity">
    <text evidence="2">Belongs to the TerC family.</text>
</comment>
<evidence type="ECO:0000256" key="6">
    <source>
        <dbReference type="SAM" id="Phobius"/>
    </source>
</evidence>
<dbReference type="PANTHER" id="PTHR30238">
    <property type="entry name" value="MEMBRANE BOUND PREDICTED REDOX MODULATOR"/>
    <property type="match status" value="1"/>
</dbReference>
<feature type="transmembrane region" description="Helical" evidence="6">
    <location>
        <begin position="229"/>
        <end position="246"/>
    </location>
</feature>
<dbReference type="GO" id="GO:0016020">
    <property type="term" value="C:membrane"/>
    <property type="evidence" value="ECO:0007669"/>
    <property type="project" value="UniProtKB-SubCell"/>
</dbReference>
<feature type="transmembrane region" description="Helical" evidence="6">
    <location>
        <begin position="56"/>
        <end position="76"/>
    </location>
</feature>
<dbReference type="Pfam" id="PF03741">
    <property type="entry name" value="TerC"/>
    <property type="match status" value="1"/>
</dbReference>
<dbReference type="RefSeq" id="WP_119053788.1">
    <property type="nucleotide sequence ID" value="NZ_CP032157.1"/>
</dbReference>
<dbReference type="InterPro" id="IPR005496">
    <property type="entry name" value="Integral_membrane_TerC"/>
</dbReference>
<feature type="transmembrane region" description="Helical" evidence="6">
    <location>
        <begin position="137"/>
        <end position="158"/>
    </location>
</feature>
<evidence type="ECO:0000256" key="1">
    <source>
        <dbReference type="ARBA" id="ARBA00004141"/>
    </source>
</evidence>
<evidence type="ECO:0000256" key="5">
    <source>
        <dbReference type="ARBA" id="ARBA00023136"/>
    </source>
</evidence>
<accession>A0A3B7N1I3</accession>
<evidence type="ECO:0000313" key="8">
    <source>
        <dbReference type="Proteomes" id="UP000263900"/>
    </source>
</evidence>
<proteinExistence type="inferred from homology"/>
<evidence type="ECO:0000256" key="3">
    <source>
        <dbReference type="ARBA" id="ARBA00022692"/>
    </source>
</evidence>
<dbReference type="AlphaFoldDB" id="A0A3B7N1I3"/>
<dbReference type="OrthoDB" id="9805314at2"/>
<feature type="transmembrane region" description="Helical" evidence="6">
    <location>
        <begin position="96"/>
        <end position="116"/>
    </location>
</feature>
<evidence type="ECO:0000256" key="2">
    <source>
        <dbReference type="ARBA" id="ARBA00007511"/>
    </source>
</evidence>
<evidence type="ECO:0000313" key="7">
    <source>
        <dbReference type="EMBL" id="AXY77915.1"/>
    </source>
</evidence>
<keyword evidence="4 6" id="KW-1133">Transmembrane helix</keyword>
<organism evidence="7 8">
    <name type="scientific">Paraflavitalea soli</name>
    <dbReference type="NCBI Taxonomy" id="2315862"/>
    <lineage>
        <taxon>Bacteria</taxon>
        <taxon>Pseudomonadati</taxon>
        <taxon>Bacteroidota</taxon>
        <taxon>Chitinophagia</taxon>
        <taxon>Chitinophagales</taxon>
        <taxon>Chitinophagaceae</taxon>
        <taxon>Paraflavitalea</taxon>
    </lineage>
</organism>
<keyword evidence="8" id="KW-1185">Reference proteome</keyword>
<sequence>MNNFMMPDFADPAVWISLLTLCFLEIVLGIDNIIFISIVAGKLPAAQQRKARNTGLLLAMLFRVLLLLSINWIIGLKEAVFTLPHVKGLTDGPIGLSWKDLILIAGGIFLIIKSTLEIHHKLVKKEDEDTHKAAGKKAAISVGAVLGQIILVDAVFSFDSILTAVGLVENVIIMIIAVVVSIGVMMLFAGPVTRIINKHPSLQMLALSFLVVIGVVLVASGFHQEVSKSIIYSCLAFSLGVEMLNIKLRGKQKNIQLNDGEKPTTNDPAE</sequence>
<reference evidence="7 8" key="1">
    <citation type="submission" date="2018-09" db="EMBL/GenBank/DDBJ databases">
        <title>Genome sequencing of strain 6GH32-13.</title>
        <authorList>
            <person name="Weon H.-Y."/>
            <person name="Heo J."/>
            <person name="Kwon S.-W."/>
        </authorList>
    </citation>
    <scope>NUCLEOTIDE SEQUENCE [LARGE SCALE GENOMIC DNA]</scope>
    <source>
        <strain evidence="7 8">5GH32-13</strain>
    </source>
</reference>
<dbReference type="PANTHER" id="PTHR30238:SF4">
    <property type="entry name" value="SLL1022 PROTEIN"/>
    <property type="match status" value="1"/>
</dbReference>
<comment type="subcellular location">
    <subcellularLocation>
        <location evidence="1">Membrane</location>
        <topology evidence="1">Multi-pass membrane protein</topology>
    </subcellularLocation>
</comment>